<dbReference type="RefSeq" id="WP_163803493.1">
    <property type="nucleotide sequence ID" value="NZ_AP022620.1"/>
</dbReference>
<dbReference type="Gene3D" id="2.40.160.210">
    <property type="entry name" value="Acyl-CoA thioesterase, double hotdog domain"/>
    <property type="match status" value="1"/>
</dbReference>
<evidence type="ECO:0000259" key="2">
    <source>
        <dbReference type="Pfam" id="PF20789"/>
    </source>
</evidence>
<dbReference type="InterPro" id="IPR049450">
    <property type="entry name" value="ACOT8-like_C"/>
</dbReference>
<dbReference type="Pfam" id="PF13622">
    <property type="entry name" value="4HBT_3"/>
    <property type="match status" value="1"/>
</dbReference>
<protein>
    <submittedName>
        <fullName evidence="3">Thioesterase</fullName>
    </submittedName>
</protein>
<accession>A0A6N4W9I5</accession>
<dbReference type="Pfam" id="PF20789">
    <property type="entry name" value="4HBT_3C"/>
    <property type="match status" value="1"/>
</dbReference>
<evidence type="ECO:0000313" key="4">
    <source>
        <dbReference type="Proteomes" id="UP000467249"/>
    </source>
</evidence>
<evidence type="ECO:0000313" key="3">
    <source>
        <dbReference type="EMBL" id="BBZ75951.1"/>
    </source>
</evidence>
<keyword evidence="4" id="KW-1185">Reference proteome</keyword>
<gene>
    <name evidence="3" type="ORF">MANY_12880</name>
</gene>
<dbReference type="Proteomes" id="UP000467249">
    <property type="component" value="Chromosome"/>
</dbReference>
<dbReference type="KEGG" id="many:MANY_12880"/>
<feature type="domain" description="Acyl-CoA thioesterase-like N-terminal HotDog" evidence="1">
    <location>
        <begin position="24"/>
        <end position="104"/>
    </location>
</feature>
<feature type="domain" description="Acyl-CoA thioesterase-like C-terminal" evidence="2">
    <location>
        <begin position="135"/>
        <end position="244"/>
    </location>
</feature>
<name>A0A6N4W9I5_9MYCO</name>
<organism evidence="3 4">
    <name type="scientific">Mycolicibacterium anyangense</name>
    <dbReference type="NCBI Taxonomy" id="1431246"/>
    <lineage>
        <taxon>Bacteria</taxon>
        <taxon>Bacillati</taxon>
        <taxon>Actinomycetota</taxon>
        <taxon>Actinomycetes</taxon>
        <taxon>Mycobacteriales</taxon>
        <taxon>Mycobacteriaceae</taxon>
        <taxon>Mycolicibacterium</taxon>
    </lineage>
</organism>
<dbReference type="EMBL" id="AP022620">
    <property type="protein sequence ID" value="BBZ75951.1"/>
    <property type="molecule type" value="Genomic_DNA"/>
</dbReference>
<reference evidence="3 4" key="1">
    <citation type="journal article" date="2019" name="Emerg. Microbes Infect.">
        <title>Comprehensive subspecies identification of 175 nontuberculous mycobacteria species based on 7547 genomic profiles.</title>
        <authorList>
            <person name="Matsumoto Y."/>
            <person name="Kinjo T."/>
            <person name="Motooka D."/>
            <person name="Nabeya D."/>
            <person name="Jung N."/>
            <person name="Uechi K."/>
            <person name="Horii T."/>
            <person name="Iida T."/>
            <person name="Fujita J."/>
            <person name="Nakamura S."/>
        </authorList>
    </citation>
    <scope>NUCLEOTIDE SEQUENCE [LARGE SCALE GENOMIC DNA]</scope>
    <source>
        <strain evidence="3 4">JCM 30275</strain>
    </source>
</reference>
<proteinExistence type="predicted"/>
<dbReference type="InterPro" id="IPR049449">
    <property type="entry name" value="TesB_ACOT8-like_N"/>
</dbReference>
<evidence type="ECO:0000259" key="1">
    <source>
        <dbReference type="Pfam" id="PF13622"/>
    </source>
</evidence>
<dbReference type="AlphaFoldDB" id="A0A6N4W9I5"/>
<sequence length="274" mass="29106">MGNGPAYFSAESDGTFHPTQWSQSRWGEDMLNGPAVVALAARSLEQHYGVPGFLPGRLTVDLFKAARKKPTEVCTRLVRDGHRIRNSECDVIQDGVVVARATLVQYRTSQPPPGDEWTGDRGFTAPARTPDNTYLIGSDDAGWDPKGVAHQNASRKRVYCKPIDTVAGEVLSPFVRAVIVSEATSLVCNLGTKGIGYINGDLTVALTRLPESEYLGLQADSHWAADGVSVGTATLFDEAGPFGTGMVTAIANPAAQLDFSGFNAVPGAAANLEV</sequence>
<dbReference type="InterPro" id="IPR042171">
    <property type="entry name" value="Acyl-CoA_hotdog"/>
</dbReference>